<feature type="region of interest" description="Disordered" evidence="1">
    <location>
        <begin position="1"/>
        <end position="49"/>
    </location>
</feature>
<dbReference type="Proteomes" id="UP000265520">
    <property type="component" value="Unassembled WGS sequence"/>
</dbReference>
<comment type="caution">
    <text evidence="2">The sequence shown here is derived from an EMBL/GenBank/DDBJ whole genome shotgun (WGS) entry which is preliminary data.</text>
</comment>
<proteinExistence type="predicted"/>
<sequence length="70" mass="7026">RKGSKEKRHGVGSSSGGQDKRHGVGSSSGGQDKRHGVGSSGGNHTLVDKSFRSAVVGDVIVPASNQPGDS</sequence>
<dbReference type="EMBL" id="LXQA010352363">
    <property type="protein sequence ID" value="MCI46069.1"/>
    <property type="molecule type" value="Genomic_DNA"/>
</dbReference>
<name>A0A392SBM6_9FABA</name>
<organism evidence="2 3">
    <name type="scientific">Trifolium medium</name>
    <dbReference type="NCBI Taxonomy" id="97028"/>
    <lineage>
        <taxon>Eukaryota</taxon>
        <taxon>Viridiplantae</taxon>
        <taxon>Streptophyta</taxon>
        <taxon>Embryophyta</taxon>
        <taxon>Tracheophyta</taxon>
        <taxon>Spermatophyta</taxon>
        <taxon>Magnoliopsida</taxon>
        <taxon>eudicotyledons</taxon>
        <taxon>Gunneridae</taxon>
        <taxon>Pentapetalae</taxon>
        <taxon>rosids</taxon>
        <taxon>fabids</taxon>
        <taxon>Fabales</taxon>
        <taxon>Fabaceae</taxon>
        <taxon>Papilionoideae</taxon>
        <taxon>50 kb inversion clade</taxon>
        <taxon>NPAAA clade</taxon>
        <taxon>Hologalegina</taxon>
        <taxon>IRL clade</taxon>
        <taxon>Trifolieae</taxon>
        <taxon>Trifolium</taxon>
    </lineage>
</organism>
<evidence type="ECO:0000256" key="1">
    <source>
        <dbReference type="SAM" id="MobiDB-lite"/>
    </source>
</evidence>
<protein>
    <submittedName>
        <fullName evidence="2">Uncharacterized protein</fullName>
    </submittedName>
</protein>
<dbReference type="AlphaFoldDB" id="A0A392SBM6"/>
<feature type="non-terminal residue" evidence="2">
    <location>
        <position position="1"/>
    </location>
</feature>
<accession>A0A392SBM6</accession>
<feature type="compositionally biased region" description="Basic residues" evidence="1">
    <location>
        <begin position="1"/>
        <end position="10"/>
    </location>
</feature>
<evidence type="ECO:0000313" key="3">
    <source>
        <dbReference type="Proteomes" id="UP000265520"/>
    </source>
</evidence>
<reference evidence="2 3" key="1">
    <citation type="journal article" date="2018" name="Front. Plant Sci.">
        <title>Red Clover (Trifolium pratense) and Zigzag Clover (T. medium) - A Picture of Genomic Similarities and Differences.</title>
        <authorList>
            <person name="Dluhosova J."/>
            <person name="Istvanek J."/>
            <person name="Nedelnik J."/>
            <person name="Repkova J."/>
        </authorList>
    </citation>
    <scope>NUCLEOTIDE SEQUENCE [LARGE SCALE GENOMIC DNA]</scope>
    <source>
        <strain evidence="3">cv. 10/8</strain>
        <tissue evidence="2">Leaf</tissue>
    </source>
</reference>
<evidence type="ECO:0000313" key="2">
    <source>
        <dbReference type="EMBL" id="MCI46069.1"/>
    </source>
</evidence>
<keyword evidence="3" id="KW-1185">Reference proteome</keyword>